<proteinExistence type="predicted"/>
<dbReference type="PROSITE" id="PS50088">
    <property type="entry name" value="ANK_REPEAT"/>
    <property type="match status" value="1"/>
</dbReference>
<dbReference type="Gene3D" id="1.25.40.20">
    <property type="entry name" value="Ankyrin repeat-containing domain"/>
    <property type="match status" value="1"/>
</dbReference>
<dbReference type="SMART" id="SM00248">
    <property type="entry name" value="ANK"/>
    <property type="match status" value="1"/>
</dbReference>
<dbReference type="SUPFAM" id="SSF48403">
    <property type="entry name" value="Ankyrin repeat"/>
    <property type="match status" value="1"/>
</dbReference>
<dbReference type="PROSITE" id="PS50297">
    <property type="entry name" value="ANK_REP_REGION"/>
    <property type="match status" value="1"/>
</dbReference>
<keyword evidence="1" id="KW-0040">ANK repeat</keyword>
<evidence type="ECO:0000313" key="3">
    <source>
        <dbReference type="Proteomes" id="UP001162972"/>
    </source>
</evidence>
<sequence>MGQQQSKDELLYQQVKYSNIEGIKTLRREGAGLEWIDKEGKTPLIVACLNPQSSDVAKTLIELGANVNAYRPGRTGGLPCTMRLKKVLKILSSYFFHMEQMHYNVVRAIESHICLFSGWLREFNGPGFLEMLVPQLVSRKIWVAVLPTGSRNPRMPYKLELAMYSSLQDAQPRTIIALWKVNLEELKFHRSDPTVMIVDNSTKTRFKLAPENERDKQQLQWFL</sequence>
<dbReference type="Pfam" id="PF00023">
    <property type="entry name" value="Ank"/>
    <property type="match status" value="1"/>
</dbReference>
<organism evidence="2 3">
    <name type="scientific">Salix udensis</name>
    <dbReference type="NCBI Taxonomy" id="889485"/>
    <lineage>
        <taxon>Eukaryota</taxon>
        <taxon>Viridiplantae</taxon>
        <taxon>Streptophyta</taxon>
        <taxon>Embryophyta</taxon>
        <taxon>Tracheophyta</taxon>
        <taxon>Spermatophyta</taxon>
        <taxon>Magnoliopsida</taxon>
        <taxon>eudicotyledons</taxon>
        <taxon>Gunneridae</taxon>
        <taxon>Pentapetalae</taxon>
        <taxon>rosids</taxon>
        <taxon>fabids</taxon>
        <taxon>Malpighiales</taxon>
        <taxon>Salicaceae</taxon>
        <taxon>Saliceae</taxon>
        <taxon>Salix</taxon>
    </lineage>
</organism>
<evidence type="ECO:0000313" key="2">
    <source>
        <dbReference type="EMBL" id="KAJ6431302.1"/>
    </source>
</evidence>
<dbReference type="InterPro" id="IPR002110">
    <property type="entry name" value="Ankyrin_rpt"/>
</dbReference>
<dbReference type="AlphaFoldDB" id="A0AAD6KZH6"/>
<name>A0AAD6KZH6_9ROSI</name>
<accession>A0AAD6KZH6</accession>
<evidence type="ECO:0000256" key="1">
    <source>
        <dbReference type="PROSITE-ProRule" id="PRU00023"/>
    </source>
</evidence>
<comment type="caution">
    <text evidence="2">The sequence shown here is derived from an EMBL/GenBank/DDBJ whole genome shotgun (WGS) entry which is preliminary data.</text>
</comment>
<dbReference type="EMBL" id="JAPFFJ010000003">
    <property type="protein sequence ID" value="KAJ6431302.1"/>
    <property type="molecule type" value="Genomic_DNA"/>
</dbReference>
<keyword evidence="3" id="KW-1185">Reference proteome</keyword>
<dbReference type="InterPro" id="IPR036770">
    <property type="entry name" value="Ankyrin_rpt-contain_sf"/>
</dbReference>
<gene>
    <name evidence="2" type="ORF">OIU84_018734</name>
</gene>
<feature type="repeat" description="ANK" evidence="1">
    <location>
        <begin position="39"/>
        <end position="72"/>
    </location>
</feature>
<reference evidence="2 3" key="1">
    <citation type="journal article" date="2023" name="Int. J. Mol. Sci.">
        <title>De Novo Assembly and Annotation of 11 Diverse Shrub Willow (Salix) Genomes Reveals Novel Gene Organization in Sex-Linked Regions.</title>
        <authorList>
            <person name="Hyden B."/>
            <person name="Feng K."/>
            <person name="Yates T.B."/>
            <person name="Jawdy S."/>
            <person name="Cereghino C."/>
            <person name="Smart L.B."/>
            <person name="Muchero W."/>
        </authorList>
    </citation>
    <scope>NUCLEOTIDE SEQUENCE [LARGE SCALE GENOMIC DNA]</scope>
    <source>
        <tissue evidence="2">Shoot tip</tissue>
    </source>
</reference>
<protein>
    <submittedName>
        <fullName evidence="2">Uncharacterized protein</fullName>
    </submittedName>
</protein>
<dbReference type="Proteomes" id="UP001162972">
    <property type="component" value="Chromosome 10"/>
</dbReference>